<accession>A0A5C6ALN9</accession>
<feature type="transmembrane region" description="Helical" evidence="2">
    <location>
        <begin position="33"/>
        <end position="54"/>
    </location>
</feature>
<keyword evidence="2" id="KW-1133">Transmembrane helix</keyword>
<dbReference type="SUPFAM" id="SSF54523">
    <property type="entry name" value="Pili subunits"/>
    <property type="match status" value="1"/>
</dbReference>
<dbReference type="Proteomes" id="UP000317421">
    <property type="component" value="Unassembled WGS sequence"/>
</dbReference>
<feature type="region of interest" description="Disordered" evidence="1">
    <location>
        <begin position="1"/>
        <end position="21"/>
    </location>
</feature>
<gene>
    <name evidence="3" type="ORF">Pla108_08950</name>
</gene>
<reference evidence="3 4" key="1">
    <citation type="submission" date="2019-02" db="EMBL/GenBank/DDBJ databases">
        <title>Deep-cultivation of Planctomycetes and their phenomic and genomic characterization uncovers novel biology.</title>
        <authorList>
            <person name="Wiegand S."/>
            <person name="Jogler M."/>
            <person name="Boedeker C."/>
            <person name="Pinto D."/>
            <person name="Vollmers J."/>
            <person name="Rivas-Marin E."/>
            <person name="Kohn T."/>
            <person name="Peeters S.H."/>
            <person name="Heuer A."/>
            <person name="Rast P."/>
            <person name="Oberbeckmann S."/>
            <person name="Bunk B."/>
            <person name="Jeske O."/>
            <person name="Meyerdierks A."/>
            <person name="Storesund J.E."/>
            <person name="Kallscheuer N."/>
            <person name="Luecker S."/>
            <person name="Lage O.M."/>
            <person name="Pohl T."/>
            <person name="Merkel B.J."/>
            <person name="Hornburger P."/>
            <person name="Mueller R.-W."/>
            <person name="Bruemmer F."/>
            <person name="Labrenz M."/>
            <person name="Spormann A.M."/>
            <person name="Op Den Camp H."/>
            <person name="Overmann J."/>
            <person name="Amann R."/>
            <person name="Jetten M.S.M."/>
            <person name="Mascher T."/>
            <person name="Medema M.H."/>
            <person name="Devos D.P."/>
            <person name="Kaster A.-K."/>
            <person name="Ovreas L."/>
            <person name="Rohde M."/>
            <person name="Galperin M.Y."/>
            <person name="Jogler C."/>
        </authorList>
    </citation>
    <scope>NUCLEOTIDE SEQUENCE [LARGE SCALE GENOMIC DNA]</scope>
    <source>
        <strain evidence="3 4">Pla108</strain>
    </source>
</reference>
<keyword evidence="4" id="KW-1185">Reference proteome</keyword>
<dbReference type="AlphaFoldDB" id="A0A5C6ALN9"/>
<organism evidence="3 4">
    <name type="scientific">Botrimarina colliarenosi</name>
    <dbReference type="NCBI Taxonomy" id="2528001"/>
    <lineage>
        <taxon>Bacteria</taxon>
        <taxon>Pseudomonadati</taxon>
        <taxon>Planctomycetota</taxon>
        <taxon>Planctomycetia</taxon>
        <taxon>Pirellulales</taxon>
        <taxon>Lacipirellulaceae</taxon>
        <taxon>Botrimarina</taxon>
    </lineage>
</organism>
<name>A0A5C6ALN9_9BACT</name>
<dbReference type="OrthoDB" id="249957at2"/>
<comment type="caution">
    <text evidence="3">The sequence shown here is derived from an EMBL/GenBank/DDBJ whole genome shotgun (WGS) entry which is preliminary data.</text>
</comment>
<evidence type="ECO:0000256" key="1">
    <source>
        <dbReference type="SAM" id="MobiDB-lite"/>
    </source>
</evidence>
<keyword evidence="2" id="KW-0812">Transmembrane</keyword>
<proteinExistence type="predicted"/>
<dbReference type="RefSeq" id="WP_146443388.1">
    <property type="nucleotide sequence ID" value="NZ_SJPR01000001.1"/>
</dbReference>
<sequence length="485" mass="52379">MRFEEENNSGRQAAGDSPIPPSAFRLPPLGMTLVELLVVIVLVTTLVSTAIPIISPGGDNRKLRESSRNLNAYLQGAQARAIETGRPFGVSFQRLSADTGSGADNAVCVRMEYVEVPPWYSGFSPTSAVRISPAWVPTDTSTPPNRLFYDPSSPIAWRRIGPVWIQFVQRGPTPNGSKMPPGWVSDLTPPQFFRPGDTIEVHGQRYTLLDRAQANSNSADLTVRSVDGYYPGTVSGSVTTLLAKPEGLPNGAPIEQLPTLAIKYDANGNAVSSSSPYDEPFWTEPTPYKIYRQPVSAGGEPLELPTGVAVDLQASVFGNGTRVYQPHVDYVESAVSFTPRTDNVMVLFSPEGSIDRVYGLVDATGQEVPPTTVTSYLALCVGRRDLIPAKPRDAVSQAAYAEPIDLYTDVVQPGLNETEATELTDQYNWLNLETRWVLVGGQSGSVSTIETSAPYYAGATNNILMQAQLGAALENAPRRNKAGSR</sequence>
<protein>
    <submittedName>
        <fullName evidence="3">Uncharacterized protein</fullName>
    </submittedName>
</protein>
<evidence type="ECO:0000256" key="2">
    <source>
        <dbReference type="SAM" id="Phobius"/>
    </source>
</evidence>
<evidence type="ECO:0000313" key="3">
    <source>
        <dbReference type="EMBL" id="TWT99951.1"/>
    </source>
</evidence>
<dbReference type="InterPro" id="IPR045584">
    <property type="entry name" value="Pilin-like"/>
</dbReference>
<keyword evidence="2" id="KW-0472">Membrane</keyword>
<evidence type="ECO:0000313" key="4">
    <source>
        <dbReference type="Proteomes" id="UP000317421"/>
    </source>
</evidence>
<dbReference type="EMBL" id="SJPR01000001">
    <property type="protein sequence ID" value="TWT99951.1"/>
    <property type="molecule type" value="Genomic_DNA"/>
</dbReference>